<accession>A0A7L5BI07</accession>
<organism evidence="1 2">
    <name type="scientific">Rhizobium oryzihabitans</name>
    <dbReference type="NCBI Taxonomy" id="2267833"/>
    <lineage>
        <taxon>Bacteria</taxon>
        <taxon>Pseudomonadati</taxon>
        <taxon>Pseudomonadota</taxon>
        <taxon>Alphaproteobacteria</taxon>
        <taxon>Hyphomicrobiales</taxon>
        <taxon>Rhizobiaceae</taxon>
        <taxon>Rhizobium/Agrobacterium group</taxon>
        <taxon>Rhizobium</taxon>
    </lineage>
</organism>
<dbReference type="EMBL" id="CP048632">
    <property type="protein sequence ID" value="QIB38459.1"/>
    <property type="molecule type" value="Genomic_DNA"/>
</dbReference>
<dbReference type="AlphaFoldDB" id="A0A7L5BI07"/>
<dbReference type="KEGG" id="roy:G3A56_11030"/>
<keyword evidence="2" id="KW-1185">Reference proteome</keyword>
<evidence type="ECO:0000313" key="1">
    <source>
        <dbReference type="EMBL" id="QIB38459.1"/>
    </source>
</evidence>
<reference evidence="1 2" key="1">
    <citation type="submission" date="2020-02" db="EMBL/GenBank/DDBJ databases">
        <title>Plant-Promoting Endophytic Bacterium Rhizobium oryzihabitans sp. nov., Isolated from the Root of Rice.</title>
        <authorList>
            <person name="zhao J."/>
            <person name="Zhang G."/>
        </authorList>
    </citation>
    <scope>NUCLEOTIDE SEQUENCE [LARGE SCALE GENOMIC DNA]</scope>
    <source>
        <strain evidence="1 2">M15</strain>
    </source>
</reference>
<gene>
    <name evidence="1" type="ORF">G3A56_11030</name>
</gene>
<dbReference type="RefSeq" id="WP_137067564.1">
    <property type="nucleotide sequence ID" value="NZ_CP048632.1"/>
</dbReference>
<sequence>MDSSLTWICSIRCSYAAYIRSDFSCCKAQERANRSKKADESLSLQKHSHQRLRKRQNATLAVCRAVVLCRRVERWRILVLALMEMA</sequence>
<dbReference type="Proteomes" id="UP000464865">
    <property type="component" value="Chromosome M15-11"/>
</dbReference>
<proteinExistence type="predicted"/>
<evidence type="ECO:0000313" key="2">
    <source>
        <dbReference type="Proteomes" id="UP000464865"/>
    </source>
</evidence>
<name>A0A7L5BI07_9HYPH</name>
<protein>
    <submittedName>
        <fullName evidence="1">Uncharacterized protein</fullName>
    </submittedName>
</protein>